<dbReference type="Proteomes" id="UP001497457">
    <property type="component" value="Chromosome 24b"/>
</dbReference>
<evidence type="ECO:0000313" key="10">
    <source>
        <dbReference type="Proteomes" id="UP001497457"/>
    </source>
</evidence>
<dbReference type="InterPro" id="IPR013783">
    <property type="entry name" value="Ig-like_fold"/>
</dbReference>
<feature type="domain" description="MSP" evidence="8">
    <location>
        <begin position="337"/>
        <end position="457"/>
    </location>
</feature>
<dbReference type="GO" id="GO:0004674">
    <property type="term" value="F:protein serine/threonine kinase activity"/>
    <property type="evidence" value="ECO:0007669"/>
    <property type="project" value="UniProtKB-KW"/>
</dbReference>
<dbReference type="Pfam" id="PF00635">
    <property type="entry name" value="Motile_Sperm"/>
    <property type="match status" value="1"/>
</dbReference>
<dbReference type="EMBL" id="OZ075134">
    <property type="protein sequence ID" value="CAL4991031.1"/>
    <property type="molecule type" value="Genomic_DNA"/>
</dbReference>
<keyword evidence="6" id="KW-0723">Serine/threonine-protein kinase</keyword>
<proteinExistence type="inferred from homology"/>
<evidence type="ECO:0000259" key="7">
    <source>
        <dbReference type="PROSITE" id="PS50011"/>
    </source>
</evidence>
<gene>
    <name evidence="9" type="ORF">URODEC1_LOCUS60471</name>
</gene>
<keyword evidence="2 5" id="KW-0547">Nucleotide-binding</keyword>
<organism evidence="9 10">
    <name type="scientific">Urochloa decumbens</name>
    <dbReference type="NCBI Taxonomy" id="240449"/>
    <lineage>
        <taxon>Eukaryota</taxon>
        <taxon>Viridiplantae</taxon>
        <taxon>Streptophyta</taxon>
        <taxon>Embryophyta</taxon>
        <taxon>Tracheophyta</taxon>
        <taxon>Spermatophyta</taxon>
        <taxon>Magnoliopsida</taxon>
        <taxon>Liliopsida</taxon>
        <taxon>Poales</taxon>
        <taxon>Poaceae</taxon>
        <taxon>PACMAD clade</taxon>
        <taxon>Panicoideae</taxon>
        <taxon>Panicodae</taxon>
        <taxon>Paniceae</taxon>
        <taxon>Melinidinae</taxon>
        <taxon>Urochloa</taxon>
    </lineage>
</organism>
<dbReference type="PANTHER" id="PTHR45707">
    <property type="entry name" value="C2 CALCIUM/LIPID-BINDING PLANT PHOSPHORIBOSYLTRANSFERASE FAMILY PROTEIN"/>
    <property type="match status" value="1"/>
</dbReference>
<dbReference type="InterPro" id="IPR000535">
    <property type="entry name" value="MSP_dom"/>
</dbReference>
<feature type="binding site" evidence="5">
    <location>
        <position position="57"/>
    </location>
    <ligand>
        <name>ATP</name>
        <dbReference type="ChEBI" id="CHEBI:30616"/>
    </ligand>
</feature>
<dbReference type="SUPFAM" id="SSF56112">
    <property type="entry name" value="Protein kinase-like (PK-like)"/>
    <property type="match status" value="1"/>
</dbReference>
<dbReference type="PROSITE" id="PS50202">
    <property type="entry name" value="MSP"/>
    <property type="match status" value="1"/>
</dbReference>
<dbReference type="Gene3D" id="2.60.40.10">
    <property type="entry name" value="Immunoglobulins"/>
    <property type="match status" value="1"/>
</dbReference>
<reference evidence="9" key="1">
    <citation type="submission" date="2024-10" db="EMBL/GenBank/DDBJ databases">
        <authorList>
            <person name="Ryan C."/>
        </authorList>
    </citation>
    <scope>NUCLEOTIDE SEQUENCE [LARGE SCALE GENOMIC DNA]</scope>
</reference>
<evidence type="ECO:0000256" key="6">
    <source>
        <dbReference type="RuleBase" id="RU000304"/>
    </source>
</evidence>
<evidence type="ECO:0000259" key="8">
    <source>
        <dbReference type="PROSITE" id="PS50202"/>
    </source>
</evidence>
<dbReference type="InterPro" id="IPR011009">
    <property type="entry name" value="Kinase-like_dom_sf"/>
</dbReference>
<evidence type="ECO:0000256" key="2">
    <source>
        <dbReference type="ARBA" id="ARBA00022741"/>
    </source>
</evidence>
<dbReference type="PANTHER" id="PTHR45707:SF56">
    <property type="entry name" value="OS11G0608700 PROTEIN"/>
    <property type="match status" value="1"/>
</dbReference>
<dbReference type="FunFam" id="1.10.510.10:FF:000625">
    <property type="entry name" value="Cysteine-rich receptor-like protein kinase 6"/>
    <property type="match status" value="1"/>
</dbReference>
<dbReference type="Gene3D" id="3.30.200.20">
    <property type="entry name" value="Phosphorylase Kinase, domain 1"/>
    <property type="match status" value="1"/>
</dbReference>
<comment type="similarity">
    <text evidence="6">Belongs to the protein kinase superfamily.</text>
</comment>
<dbReference type="Pfam" id="PF00069">
    <property type="entry name" value="Pkinase"/>
    <property type="match status" value="1"/>
</dbReference>
<dbReference type="FunFam" id="3.30.200.20:FF:000465">
    <property type="entry name" value="Cysteine-rich receptor-like protein kinase 6"/>
    <property type="match status" value="1"/>
</dbReference>
<dbReference type="Gene3D" id="1.10.510.10">
    <property type="entry name" value="Transferase(Phosphotransferase) domain 1"/>
    <property type="match status" value="1"/>
</dbReference>
<evidence type="ECO:0000256" key="4">
    <source>
        <dbReference type="ARBA" id="ARBA00022840"/>
    </source>
</evidence>
<evidence type="ECO:0000256" key="1">
    <source>
        <dbReference type="ARBA" id="ARBA00022679"/>
    </source>
</evidence>
<dbReference type="InterPro" id="IPR008962">
    <property type="entry name" value="PapD-like_sf"/>
</dbReference>
<dbReference type="SUPFAM" id="SSF49354">
    <property type="entry name" value="PapD-like"/>
    <property type="match status" value="1"/>
</dbReference>
<dbReference type="GO" id="GO:0005524">
    <property type="term" value="F:ATP binding"/>
    <property type="evidence" value="ECO:0007669"/>
    <property type="project" value="UniProtKB-UniRule"/>
</dbReference>
<protein>
    <recommendedName>
        <fullName evidence="11">Protein kinase domain-containing protein</fullName>
    </recommendedName>
</protein>
<dbReference type="InterPro" id="IPR008271">
    <property type="entry name" value="Ser/Thr_kinase_AS"/>
</dbReference>
<feature type="domain" description="Protein kinase" evidence="7">
    <location>
        <begin position="28"/>
        <end position="322"/>
    </location>
</feature>
<dbReference type="InterPro" id="IPR000719">
    <property type="entry name" value="Prot_kinase_dom"/>
</dbReference>
<evidence type="ECO:0000256" key="5">
    <source>
        <dbReference type="PROSITE-ProRule" id="PRU10141"/>
    </source>
</evidence>
<accession>A0ABC9B1H1</accession>
<name>A0ABC9B1H1_9POAL</name>
<evidence type="ECO:0008006" key="11">
    <source>
        <dbReference type="Google" id="ProtNLM"/>
    </source>
</evidence>
<dbReference type="AlphaFoldDB" id="A0ABC9B1H1"/>
<dbReference type="PROSITE" id="PS50011">
    <property type="entry name" value="PROTEIN_KINASE_DOM"/>
    <property type="match status" value="1"/>
</dbReference>
<sequence>MENKPQYRSSEMPKDLTFQNLEASTDKFSEKCKVGSGGYGEVYRGLLDNGAEIAVKKLYHTPGLIDAQFKKEFDNLMRVQHPNIIRLVGYCNETRKKYVKCDETGEYVWASVEERALCFEFFQRGSLDKYLCDESSWLDWHKRYQIIKGICDGLNYLHNGHSSSNPIYHLDLKPANILLDENMMPKITDFGLARLFGTTKTHITTTIRGTFAYVPPEYIGKRQISKKFDIFSLGIIIIQIMTGPLGYSECGEMPPQEFIDLVQEKWKKRLQATATYTSQEVADSLEEVKTCIVTALRCVETDRANRPTIKEVMDQLNEIETMRRSRISQSSEYKLEGLVIDPLELRFAFDTNKDGYGILQLTNKSDQFVAFSTKADKSRYSTQPGKGVMPPWSKRYIVTTMKAQELAPPPDVDCSDVFLMQSASVTEGVTSSDITEDLFKKMVAAGGKVEEVKLPVVYVVLP</sequence>
<keyword evidence="10" id="KW-1185">Reference proteome</keyword>
<evidence type="ECO:0000256" key="3">
    <source>
        <dbReference type="ARBA" id="ARBA00022777"/>
    </source>
</evidence>
<dbReference type="InterPro" id="IPR017441">
    <property type="entry name" value="Protein_kinase_ATP_BS"/>
</dbReference>
<keyword evidence="4 5" id="KW-0067">ATP-binding</keyword>
<keyword evidence="3" id="KW-0418">Kinase</keyword>
<evidence type="ECO:0000313" key="9">
    <source>
        <dbReference type="EMBL" id="CAL4991031.1"/>
    </source>
</evidence>
<keyword evidence="1" id="KW-0808">Transferase</keyword>
<dbReference type="PROSITE" id="PS00108">
    <property type="entry name" value="PROTEIN_KINASE_ST"/>
    <property type="match status" value="1"/>
</dbReference>
<dbReference type="PROSITE" id="PS00107">
    <property type="entry name" value="PROTEIN_KINASE_ATP"/>
    <property type="match status" value="1"/>
</dbReference>
<dbReference type="SMART" id="SM00220">
    <property type="entry name" value="S_TKc"/>
    <property type="match status" value="1"/>
</dbReference>